<sequence length="393" mass="40070">MTAPTPTGVRAIPRSRVLLTAAIAIALIATVAVTVLRGSYRDGALEPDAPTPQGSRAVVRVLGDTGTEVGTARHTSDAARDLRGGGTVLLADAEGLSPAQLDLLASSLDAPGAGHLVLVAPDALTLAALTDDVEPAGSIAGEATVPAGDCGDLAHGARALAVRGEDGALADQGRLGAARTYAVRGDAEGCFDAGGGSLLVSDGSITVLGAADVLTNECITGADDAALALNLLGAEDTLTWYVPSATDPLALTAPSLLTHLPRWTGPVALWLMALVVVALVAAGRRQGPVVVEPLPVTARGEELVLGRARLLERASERTAAASALRAAAAGRLAARLGQRHETSLDALLAALAPHTSLSPDRLRALLEHRPVADDQQLLRLAHDLDTLEKEIDR</sequence>
<evidence type="ECO:0000313" key="2">
    <source>
        <dbReference type="EMBL" id="MFD1836479.1"/>
    </source>
</evidence>
<dbReference type="Proteomes" id="UP001597280">
    <property type="component" value="Unassembled WGS sequence"/>
</dbReference>
<accession>A0ABW4Q1Q4</accession>
<evidence type="ECO:0000259" key="1">
    <source>
        <dbReference type="Pfam" id="PF14258"/>
    </source>
</evidence>
<reference evidence="3" key="1">
    <citation type="journal article" date="2019" name="Int. J. Syst. Evol. Microbiol.">
        <title>The Global Catalogue of Microorganisms (GCM) 10K type strain sequencing project: providing services to taxonomists for standard genome sequencing and annotation.</title>
        <authorList>
            <consortium name="The Broad Institute Genomics Platform"/>
            <consortium name="The Broad Institute Genome Sequencing Center for Infectious Disease"/>
            <person name="Wu L."/>
            <person name="Ma J."/>
        </authorList>
    </citation>
    <scope>NUCLEOTIDE SEQUENCE [LARGE SCALE GENOMIC DNA]</scope>
    <source>
        <strain evidence="3">JCM 11650</strain>
    </source>
</reference>
<proteinExistence type="predicted"/>
<name>A0ABW4Q1Q4_9MICO</name>
<feature type="domain" description="DUF4350" evidence="1">
    <location>
        <begin position="48"/>
        <end position="232"/>
    </location>
</feature>
<dbReference type="EMBL" id="JBHUFL010000003">
    <property type="protein sequence ID" value="MFD1836479.1"/>
    <property type="molecule type" value="Genomic_DNA"/>
</dbReference>
<dbReference type="RefSeq" id="WP_343905985.1">
    <property type="nucleotide sequence ID" value="NZ_BAAAIS010000003.1"/>
</dbReference>
<keyword evidence="3" id="KW-1185">Reference proteome</keyword>
<organism evidence="2 3">
    <name type="scientific">Brachybacterium rhamnosum</name>
    <dbReference type="NCBI Taxonomy" id="173361"/>
    <lineage>
        <taxon>Bacteria</taxon>
        <taxon>Bacillati</taxon>
        <taxon>Actinomycetota</taxon>
        <taxon>Actinomycetes</taxon>
        <taxon>Micrococcales</taxon>
        <taxon>Dermabacteraceae</taxon>
        <taxon>Brachybacterium</taxon>
    </lineage>
</organism>
<dbReference type="Pfam" id="PF14258">
    <property type="entry name" value="DUF4350"/>
    <property type="match status" value="1"/>
</dbReference>
<protein>
    <submittedName>
        <fullName evidence="2">DUF4350 domain-containing protein</fullName>
    </submittedName>
</protein>
<evidence type="ECO:0000313" key="3">
    <source>
        <dbReference type="Proteomes" id="UP001597280"/>
    </source>
</evidence>
<comment type="caution">
    <text evidence="2">The sequence shown here is derived from an EMBL/GenBank/DDBJ whole genome shotgun (WGS) entry which is preliminary data.</text>
</comment>
<dbReference type="InterPro" id="IPR025646">
    <property type="entry name" value="DUF4350"/>
</dbReference>
<gene>
    <name evidence="2" type="ORF">ACFSDA_15545</name>
</gene>